<dbReference type="Pfam" id="PF00400">
    <property type="entry name" value="WD40"/>
    <property type="match status" value="1"/>
</dbReference>
<feature type="repeat" description="WD" evidence="1">
    <location>
        <begin position="16"/>
        <end position="49"/>
    </location>
</feature>
<dbReference type="PROSITE" id="PS50294">
    <property type="entry name" value="WD_REPEATS_REGION"/>
    <property type="match status" value="1"/>
</dbReference>
<dbReference type="InterPro" id="IPR015943">
    <property type="entry name" value="WD40/YVTN_repeat-like_dom_sf"/>
</dbReference>
<name>A0ABQ0KV15_MYCCL</name>
<dbReference type="PROSITE" id="PS50082">
    <property type="entry name" value="WD_REPEATS_2"/>
    <property type="match status" value="1"/>
</dbReference>
<keyword evidence="3" id="KW-1185">Reference proteome</keyword>
<dbReference type="EMBL" id="DF838219">
    <property type="protein sequence ID" value="GAT42722.1"/>
    <property type="molecule type" value="Genomic_DNA"/>
</dbReference>
<evidence type="ECO:0000313" key="2">
    <source>
        <dbReference type="EMBL" id="GAT42722.1"/>
    </source>
</evidence>
<gene>
    <name evidence="2" type="ORF">MCHLO_00425</name>
</gene>
<dbReference type="SUPFAM" id="SSF50960">
    <property type="entry name" value="TolB, C-terminal domain"/>
    <property type="match status" value="1"/>
</dbReference>
<keyword evidence="1" id="KW-0853">WD repeat</keyword>
<dbReference type="Gene3D" id="2.130.10.10">
    <property type="entry name" value="YVTN repeat-like/Quinoprotein amine dehydrogenase"/>
    <property type="match status" value="1"/>
</dbReference>
<proteinExistence type="predicted"/>
<accession>A0ABQ0KV15</accession>
<protein>
    <submittedName>
        <fullName evidence="2">Uncharacterized protein</fullName>
    </submittedName>
</protein>
<dbReference type="Proteomes" id="UP000815677">
    <property type="component" value="Unassembled WGS sequence"/>
</dbReference>
<sequence>MSTVPSLVLSDMSPQRASHKGQVKAIAFSPDGQYLATGGADFVTLIWSVFARGFHIVSILKAKAPVHSLVWTEHDGVLVGLETGEIFDVGEVLSQPAPRLVKDLAYPVNALALAPQQELVAAGSRGTALVAMRRGGGLHSAWVRDNTISSAVVGDAALDCQFCERRLLVLWHRAGLRASVTIHGDLAAIHTLFDGIIYGENPFMADRSDYEHPSEINTRAPGLAYGQRSILPIIFLAPAIVAAPVSDRSRRILIYDVERVRDEVPREETVLNLPANAGDYFRFTFDDAADLVVQPGSSL</sequence>
<dbReference type="SMART" id="SM00320">
    <property type="entry name" value="WD40"/>
    <property type="match status" value="1"/>
</dbReference>
<dbReference type="InterPro" id="IPR001680">
    <property type="entry name" value="WD40_rpt"/>
</dbReference>
<organism evidence="2 3">
    <name type="scientific">Mycena chlorophos</name>
    <name type="common">Agaric fungus</name>
    <name type="synonym">Agaricus chlorophos</name>
    <dbReference type="NCBI Taxonomy" id="658473"/>
    <lineage>
        <taxon>Eukaryota</taxon>
        <taxon>Fungi</taxon>
        <taxon>Dikarya</taxon>
        <taxon>Basidiomycota</taxon>
        <taxon>Agaricomycotina</taxon>
        <taxon>Agaricomycetes</taxon>
        <taxon>Agaricomycetidae</taxon>
        <taxon>Agaricales</taxon>
        <taxon>Marasmiineae</taxon>
        <taxon>Mycenaceae</taxon>
        <taxon>Mycena</taxon>
    </lineage>
</organism>
<evidence type="ECO:0000313" key="3">
    <source>
        <dbReference type="Proteomes" id="UP000815677"/>
    </source>
</evidence>
<reference evidence="2" key="1">
    <citation type="submission" date="2014-09" db="EMBL/GenBank/DDBJ databases">
        <title>Genome sequence of the luminous mushroom Mycena chlorophos for searching fungal bioluminescence genes.</title>
        <authorList>
            <person name="Tanaka Y."/>
            <person name="Kasuga D."/>
            <person name="Oba Y."/>
            <person name="Hase S."/>
            <person name="Sato K."/>
            <person name="Oba Y."/>
            <person name="Sakakibara Y."/>
        </authorList>
    </citation>
    <scope>NUCLEOTIDE SEQUENCE</scope>
</reference>
<evidence type="ECO:0000256" key="1">
    <source>
        <dbReference type="PROSITE-ProRule" id="PRU00221"/>
    </source>
</evidence>